<proteinExistence type="predicted"/>
<dbReference type="AlphaFoldDB" id="A6TP48"/>
<dbReference type="RefSeq" id="WP_012063001.1">
    <property type="nucleotide sequence ID" value="NC_009633.1"/>
</dbReference>
<dbReference type="KEGG" id="amt:Amet_1796"/>
<reference evidence="2" key="1">
    <citation type="journal article" date="2016" name="Genome Announc.">
        <title>Complete genome sequence of Alkaliphilus metalliredigens strain QYMF, an alkaliphilic and metal-reducing bacterium isolated from borax-contaminated leachate ponds.</title>
        <authorList>
            <person name="Hwang C."/>
            <person name="Copeland A."/>
            <person name="Lucas S."/>
            <person name="Lapidus A."/>
            <person name="Barry K."/>
            <person name="Detter J.C."/>
            <person name="Glavina Del Rio T."/>
            <person name="Hammon N."/>
            <person name="Israni S."/>
            <person name="Dalin E."/>
            <person name="Tice H."/>
            <person name="Pitluck S."/>
            <person name="Chertkov O."/>
            <person name="Brettin T."/>
            <person name="Bruce D."/>
            <person name="Han C."/>
            <person name="Schmutz J."/>
            <person name="Larimer F."/>
            <person name="Land M.L."/>
            <person name="Hauser L."/>
            <person name="Kyrpides N."/>
            <person name="Mikhailova N."/>
            <person name="Ye Q."/>
            <person name="Zhou J."/>
            <person name="Richardson P."/>
            <person name="Fields M.W."/>
        </authorList>
    </citation>
    <scope>NUCLEOTIDE SEQUENCE [LARGE SCALE GENOMIC DNA]</scope>
    <source>
        <strain evidence="2">QYMF</strain>
    </source>
</reference>
<evidence type="ECO:0000313" key="1">
    <source>
        <dbReference type="EMBL" id="ABR47966.1"/>
    </source>
</evidence>
<evidence type="ECO:0000313" key="2">
    <source>
        <dbReference type="Proteomes" id="UP000001572"/>
    </source>
</evidence>
<gene>
    <name evidence="1" type="ordered locus">Amet_1796</name>
</gene>
<dbReference type="EMBL" id="CP000724">
    <property type="protein sequence ID" value="ABR47966.1"/>
    <property type="molecule type" value="Genomic_DNA"/>
</dbReference>
<sequence length="105" mass="11969">MTSKIMSDLVMHINSGNGKGIWVGGKQFQLLEGIYQLSHEIWRDPKIEEVKSRIMIKLDGGIEFSIKWLVDLGAINEDLYQKGTVALTELGFELIELKKSMEEEE</sequence>
<keyword evidence="2" id="KW-1185">Reference proteome</keyword>
<dbReference type="HOGENOM" id="CLU_2230793_0_0_9"/>
<organism evidence="1 2">
    <name type="scientific">Alkaliphilus metalliredigens (strain QYMF)</name>
    <dbReference type="NCBI Taxonomy" id="293826"/>
    <lineage>
        <taxon>Bacteria</taxon>
        <taxon>Bacillati</taxon>
        <taxon>Bacillota</taxon>
        <taxon>Clostridia</taxon>
        <taxon>Peptostreptococcales</taxon>
        <taxon>Natronincolaceae</taxon>
        <taxon>Alkaliphilus</taxon>
    </lineage>
</organism>
<dbReference type="Proteomes" id="UP000001572">
    <property type="component" value="Chromosome"/>
</dbReference>
<accession>A6TP48</accession>
<protein>
    <submittedName>
        <fullName evidence="1">Uncharacterized protein</fullName>
    </submittedName>
</protein>
<name>A6TP48_ALKMQ</name>